<accession>A0A8J3K4N0</accession>
<keyword evidence="1" id="KW-0489">Methyltransferase</keyword>
<evidence type="ECO:0000313" key="4">
    <source>
        <dbReference type="EMBL" id="GIF92813.1"/>
    </source>
</evidence>
<dbReference type="InterPro" id="IPR029063">
    <property type="entry name" value="SAM-dependent_MTases_sf"/>
</dbReference>
<dbReference type="PANTHER" id="PTHR12049:SF7">
    <property type="entry name" value="PROTEIN ARGININE METHYLTRANSFERASE NDUFAF7, MITOCHONDRIAL"/>
    <property type="match status" value="1"/>
</dbReference>
<dbReference type="PANTHER" id="PTHR12049">
    <property type="entry name" value="PROTEIN ARGININE METHYLTRANSFERASE NDUFAF7, MITOCHONDRIAL"/>
    <property type="match status" value="1"/>
</dbReference>
<protein>
    <recommendedName>
        <fullName evidence="6">SAM-dependent methyltransferase, MidA family</fullName>
    </recommendedName>
</protein>
<dbReference type="SUPFAM" id="SSF53335">
    <property type="entry name" value="S-adenosyl-L-methionine-dependent methyltransferases"/>
    <property type="match status" value="1"/>
</dbReference>
<dbReference type="EMBL" id="BONG01000051">
    <property type="protein sequence ID" value="GIF92813.1"/>
    <property type="molecule type" value="Genomic_DNA"/>
</dbReference>
<organism evidence="4 5">
    <name type="scientific">Catellatospora chokoriensis</name>
    <dbReference type="NCBI Taxonomy" id="310353"/>
    <lineage>
        <taxon>Bacteria</taxon>
        <taxon>Bacillati</taxon>
        <taxon>Actinomycetota</taxon>
        <taxon>Actinomycetes</taxon>
        <taxon>Micromonosporales</taxon>
        <taxon>Micromonosporaceae</taxon>
        <taxon>Catellatospora</taxon>
    </lineage>
</organism>
<dbReference type="Pfam" id="PF02636">
    <property type="entry name" value="Methyltransf_28"/>
    <property type="match status" value="1"/>
</dbReference>
<name>A0A8J3K4N0_9ACTN</name>
<evidence type="ECO:0000256" key="3">
    <source>
        <dbReference type="SAM" id="MobiDB-lite"/>
    </source>
</evidence>
<dbReference type="GO" id="GO:0032259">
    <property type="term" value="P:methylation"/>
    <property type="evidence" value="ECO:0007669"/>
    <property type="project" value="UniProtKB-KW"/>
</dbReference>
<reference evidence="4 5" key="1">
    <citation type="submission" date="2021-01" db="EMBL/GenBank/DDBJ databases">
        <title>Whole genome shotgun sequence of Catellatospora chokoriensis NBRC 107358.</title>
        <authorList>
            <person name="Komaki H."/>
            <person name="Tamura T."/>
        </authorList>
    </citation>
    <scope>NUCLEOTIDE SEQUENCE [LARGE SCALE GENOMIC DNA]</scope>
    <source>
        <strain evidence="4 5">NBRC 107358</strain>
    </source>
</reference>
<keyword evidence="2" id="KW-0808">Transferase</keyword>
<evidence type="ECO:0000313" key="5">
    <source>
        <dbReference type="Proteomes" id="UP000619293"/>
    </source>
</evidence>
<dbReference type="GO" id="GO:0035243">
    <property type="term" value="F:protein-arginine omega-N symmetric methyltransferase activity"/>
    <property type="evidence" value="ECO:0007669"/>
    <property type="project" value="TreeGrafter"/>
</dbReference>
<evidence type="ECO:0000256" key="2">
    <source>
        <dbReference type="ARBA" id="ARBA00022679"/>
    </source>
</evidence>
<dbReference type="Proteomes" id="UP000619293">
    <property type="component" value="Unassembled WGS sequence"/>
</dbReference>
<gene>
    <name evidence="4" type="ORF">Cch02nite_62570</name>
</gene>
<dbReference type="InterPro" id="IPR038375">
    <property type="entry name" value="NDUFAF7_sf"/>
</dbReference>
<evidence type="ECO:0008006" key="6">
    <source>
        <dbReference type="Google" id="ProtNLM"/>
    </source>
</evidence>
<dbReference type="InterPro" id="IPR003788">
    <property type="entry name" value="NDUFAF7"/>
</dbReference>
<sequence>MRWRDAMRTALYGPDGFFVRERPADHFRTSAQSPHFARAIAVLAADVDRALGSPEVFDLVDVGAGRGELLHGVLAALDAPLRARVRAVAVEVSARAHDAAESPGEAVGLDGTDPGPDTDRGPGPAADAAVHGVMWRTDLPRGLTGLLLATEWLDNVPLDLARDGSYLDTDLNPGGPLDVADAAWIERWWPAGPDAIVEVGRSRDKAWADAVGALDAGLALAVDYGHRLGERPLLPTVTGFRDGREVPPAFDGSTDITCHVAVDSVAAAAGTDSLLLDQRTALHRLGVTAQRPPLALASSDPVGYVRALAAASEIGELTAASGLGGHWWLAQWTGLDRRGLPFLQPST</sequence>
<dbReference type="AlphaFoldDB" id="A0A8J3K4N0"/>
<keyword evidence="5" id="KW-1185">Reference proteome</keyword>
<feature type="region of interest" description="Disordered" evidence="3">
    <location>
        <begin position="99"/>
        <end position="126"/>
    </location>
</feature>
<feature type="compositionally biased region" description="Low complexity" evidence="3">
    <location>
        <begin position="110"/>
        <end position="126"/>
    </location>
</feature>
<proteinExistence type="predicted"/>
<dbReference type="Gene3D" id="3.40.50.12710">
    <property type="match status" value="1"/>
</dbReference>
<comment type="caution">
    <text evidence="4">The sequence shown here is derived from an EMBL/GenBank/DDBJ whole genome shotgun (WGS) entry which is preliminary data.</text>
</comment>
<evidence type="ECO:0000256" key="1">
    <source>
        <dbReference type="ARBA" id="ARBA00022603"/>
    </source>
</evidence>